<evidence type="ECO:0000256" key="1">
    <source>
        <dbReference type="ARBA" id="ARBA00006524"/>
    </source>
</evidence>
<keyword evidence="2" id="KW-0698">rRNA processing</keyword>
<evidence type="ECO:0000313" key="4">
    <source>
        <dbReference type="EMBL" id="RKF74940.1"/>
    </source>
</evidence>
<dbReference type="GO" id="GO:0006364">
    <property type="term" value="P:rRNA processing"/>
    <property type="evidence" value="ECO:0007669"/>
    <property type="project" value="UniProtKB-KW"/>
</dbReference>
<dbReference type="EMBL" id="MCBS01023701">
    <property type="protein sequence ID" value="RKF74940.1"/>
    <property type="molecule type" value="Genomic_DNA"/>
</dbReference>
<organism evidence="4 5">
    <name type="scientific">Golovinomyces cichoracearum</name>
    <dbReference type="NCBI Taxonomy" id="62708"/>
    <lineage>
        <taxon>Eukaryota</taxon>
        <taxon>Fungi</taxon>
        <taxon>Dikarya</taxon>
        <taxon>Ascomycota</taxon>
        <taxon>Pezizomycotina</taxon>
        <taxon>Leotiomycetes</taxon>
        <taxon>Erysiphales</taxon>
        <taxon>Erysiphaceae</taxon>
        <taxon>Golovinomyces</taxon>
    </lineage>
</organism>
<comment type="similarity">
    <text evidence="1">Belongs to the TSR2 family.</text>
</comment>
<protein>
    <submittedName>
        <fullName evidence="4">Pre-rRNA-processing protein TSR2</fullName>
    </submittedName>
</protein>
<sequence>MASATLFSRSVEVRGEKEGTLDPNIPSPDKCKSFLDLGITLALFLWPSLTLAVNSCWGGPESQAKREWFASITIDLVAENPGADADWIEEFLLNVMFDEFEVNVEDDSALEIAETIVRLRKDCAQGNWAEVLSMKKRWYAKDQNIELQRFIKGEDPNNEASKGEDNDDFEEVEEDEDDESEENDTDKNISPRVSKNREPVEIDEDGFTRVSKKKR</sequence>
<dbReference type="PANTHER" id="PTHR21250">
    <property type="entry name" value="PRE-RRNA-PROCESSING PROTEIN TSR2 HOMOLOG"/>
    <property type="match status" value="1"/>
</dbReference>
<proteinExistence type="inferred from homology"/>
<feature type="compositionally biased region" description="Basic and acidic residues" evidence="3">
    <location>
        <begin position="185"/>
        <end position="200"/>
    </location>
</feature>
<reference evidence="4 5" key="1">
    <citation type="journal article" date="2018" name="BMC Genomics">
        <title>Comparative genome analyses reveal sequence features reflecting distinct modes of host-adaptation between dicot and monocot powdery mildew.</title>
        <authorList>
            <person name="Wu Y."/>
            <person name="Ma X."/>
            <person name="Pan Z."/>
            <person name="Kale S.D."/>
            <person name="Song Y."/>
            <person name="King H."/>
            <person name="Zhang Q."/>
            <person name="Presley C."/>
            <person name="Deng X."/>
            <person name="Wei C.I."/>
            <person name="Xiao S."/>
        </authorList>
    </citation>
    <scope>NUCLEOTIDE SEQUENCE [LARGE SCALE GENOMIC DNA]</scope>
    <source>
        <strain evidence="4">UMSG1</strain>
    </source>
</reference>
<name>A0A420IK55_9PEZI</name>
<feature type="compositionally biased region" description="Acidic residues" evidence="3">
    <location>
        <begin position="165"/>
        <end position="184"/>
    </location>
</feature>
<dbReference type="Proteomes" id="UP000285326">
    <property type="component" value="Unassembled WGS sequence"/>
</dbReference>
<feature type="region of interest" description="Disordered" evidence="3">
    <location>
        <begin position="150"/>
        <end position="215"/>
    </location>
</feature>
<gene>
    <name evidence="4" type="ORF">GcM1_237131</name>
</gene>
<evidence type="ECO:0000256" key="2">
    <source>
        <dbReference type="ARBA" id="ARBA00022552"/>
    </source>
</evidence>
<evidence type="ECO:0000256" key="3">
    <source>
        <dbReference type="SAM" id="MobiDB-lite"/>
    </source>
</evidence>
<accession>A0A420IK55</accession>
<comment type="caution">
    <text evidence="4">The sequence shown here is derived from an EMBL/GenBank/DDBJ whole genome shotgun (WGS) entry which is preliminary data.</text>
</comment>
<evidence type="ECO:0000313" key="5">
    <source>
        <dbReference type="Proteomes" id="UP000285326"/>
    </source>
</evidence>
<dbReference type="AlphaFoldDB" id="A0A420IK55"/>
<dbReference type="InterPro" id="IPR019398">
    <property type="entry name" value="Pre-rRNA_process_TSR2"/>
</dbReference>
<dbReference type="Pfam" id="PF10273">
    <property type="entry name" value="WGG"/>
    <property type="match status" value="1"/>
</dbReference>